<dbReference type="InterPro" id="IPR013813">
    <property type="entry name" value="Endoribo_LPSP/chorism_mut-like"/>
</dbReference>
<evidence type="ECO:0000313" key="2">
    <source>
        <dbReference type="EMBL" id="AJE47594.1"/>
    </source>
</evidence>
<feature type="domain" description="Endoribonuclease L-PSP/chorismate mutase-like" evidence="1">
    <location>
        <begin position="21"/>
        <end position="139"/>
    </location>
</feature>
<dbReference type="PANTHER" id="PTHR43760">
    <property type="entry name" value="ENDORIBONUCLEASE-RELATED"/>
    <property type="match status" value="1"/>
</dbReference>
<dbReference type="InterPro" id="IPR035959">
    <property type="entry name" value="RutC-like_sf"/>
</dbReference>
<dbReference type="PANTHER" id="PTHR43760:SF1">
    <property type="entry name" value="ENDORIBONUCLEASE L-PSP_CHORISMATE MUTASE-LIKE DOMAIN-CONTAINING PROTEIN"/>
    <property type="match status" value="1"/>
</dbReference>
<dbReference type="Gene3D" id="3.30.1330.40">
    <property type="entry name" value="RutC-like"/>
    <property type="match status" value="1"/>
</dbReference>
<dbReference type="RefSeq" id="WP_043870117.1">
    <property type="nucleotide sequence ID" value="NZ_CP004393.1"/>
</dbReference>
<dbReference type="Proteomes" id="UP000031521">
    <property type="component" value="Chromosome"/>
</dbReference>
<dbReference type="EMBL" id="CP004393">
    <property type="protein sequence ID" value="AJE47594.1"/>
    <property type="molecule type" value="Genomic_DNA"/>
</dbReference>
<dbReference type="KEGG" id="cid:P73_2879"/>
<name>A0A0B5DX48_9RHOB</name>
<organism evidence="2 3">
    <name type="scientific">Celeribacter indicus</name>
    <dbReference type="NCBI Taxonomy" id="1208324"/>
    <lineage>
        <taxon>Bacteria</taxon>
        <taxon>Pseudomonadati</taxon>
        <taxon>Pseudomonadota</taxon>
        <taxon>Alphaproteobacteria</taxon>
        <taxon>Rhodobacterales</taxon>
        <taxon>Roseobacteraceae</taxon>
        <taxon>Celeribacter</taxon>
    </lineage>
</organism>
<dbReference type="AlphaFoldDB" id="A0A0B5DX48"/>
<sequence length="153" mass="16132">MSGLRHRIPQALLDSLPPPPAPVAKFLPAREVNGLVYLSGLAPVENGEPLAGQIGAEIDEEEGRRRARLVGLALLSNLRAALGDLQRVREVIKLNGYVNAPSGFTDHPRIVDGCSEVFIEAFGEAGKHARTAVGVASLPGNISVEIEAIVAVT</sequence>
<evidence type="ECO:0000259" key="1">
    <source>
        <dbReference type="Pfam" id="PF14588"/>
    </source>
</evidence>
<accession>A0A0B5DX48</accession>
<gene>
    <name evidence="2" type="ORF">P73_2879</name>
</gene>
<dbReference type="OrthoDB" id="9806350at2"/>
<dbReference type="CDD" id="cd02199">
    <property type="entry name" value="YjgF_YER057c_UK114_like_1"/>
    <property type="match status" value="1"/>
</dbReference>
<dbReference type="SUPFAM" id="SSF55298">
    <property type="entry name" value="YjgF-like"/>
    <property type="match status" value="1"/>
</dbReference>
<evidence type="ECO:0000313" key="3">
    <source>
        <dbReference type="Proteomes" id="UP000031521"/>
    </source>
</evidence>
<proteinExistence type="predicted"/>
<dbReference type="Pfam" id="PF14588">
    <property type="entry name" value="YjgF_endoribonc"/>
    <property type="match status" value="1"/>
</dbReference>
<dbReference type="HOGENOM" id="CLU_104845_0_1_5"/>
<keyword evidence="3" id="KW-1185">Reference proteome</keyword>
<reference evidence="2 3" key="1">
    <citation type="journal article" date="2014" name="Int. J. Syst. Evol. Microbiol.">
        <title>Celeribacter indicus sp. nov., a polycyclic aromatic hydrocarbon-degrading bacterium from deep-sea sediment and reclassification of Huaishuia halophila as Celeribacter halophilus comb. nov.</title>
        <authorList>
            <person name="Lai Q."/>
            <person name="Cao J."/>
            <person name="Yuan J."/>
            <person name="Li F."/>
            <person name="Shao Z."/>
        </authorList>
    </citation>
    <scope>NUCLEOTIDE SEQUENCE [LARGE SCALE GENOMIC DNA]</scope>
    <source>
        <strain evidence="2">P73</strain>
    </source>
</reference>
<dbReference type="STRING" id="1208324.P73_2879"/>
<protein>
    <submittedName>
        <fullName evidence="2">Endoribonuclease L-PSP</fullName>
    </submittedName>
</protein>